<dbReference type="GO" id="GO:0070403">
    <property type="term" value="F:NAD+ binding"/>
    <property type="evidence" value="ECO:0007669"/>
    <property type="project" value="InterPro"/>
</dbReference>
<feature type="domain" description="3-hydroxyacyl-CoA dehydrogenase NAD binding" evidence="14">
    <location>
        <begin position="320"/>
        <end position="498"/>
    </location>
</feature>
<dbReference type="Gene3D" id="3.40.50.720">
    <property type="entry name" value="NAD(P)-binding Rossmann-like Domain"/>
    <property type="match status" value="1"/>
</dbReference>
<evidence type="ECO:0000256" key="11">
    <source>
        <dbReference type="ARBA" id="ARBA00023268"/>
    </source>
</evidence>
<comment type="catalytic activity">
    <reaction evidence="12">
        <text>a (3S)-3-hydroxyacyl-CoA + NAD(+) = a 3-oxoacyl-CoA + NADH + H(+)</text>
        <dbReference type="Rhea" id="RHEA:22432"/>
        <dbReference type="ChEBI" id="CHEBI:15378"/>
        <dbReference type="ChEBI" id="CHEBI:57318"/>
        <dbReference type="ChEBI" id="CHEBI:57540"/>
        <dbReference type="ChEBI" id="CHEBI:57945"/>
        <dbReference type="ChEBI" id="CHEBI:90726"/>
        <dbReference type="EC" id="1.1.1.35"/>
    </reaction>
</comment>
<dbReference type="Gene3D" id="1.10.1040.50">
    <property type="match status" value="1"/>
</dbReference>
<dbReference type="GO" id="GO:0006635">
    <property type="term" value="P:fatty acid beta-oxidation"/>
    <property type="evidence" value="ECO:0007669"/>
    <property type="project" value="TreeGrafter"/>
</dbReference>
<evidence type="ECO:0000256" key="7">
    <source>
        <dbReference type="ARBA" id="ARBA00023002"/>
    </source>
</evidence>
<keyword evidence="10" id="KW-0456">Lyase</keyword>
<evidence type="ECO:0000259" key="13">
    <source>
        <dbReference type="Pfam" id="PF00725"/>
    </source>
</evidence>
<keyword evidence="11" id="KW-0511">Multifunctional enzyme</keyword>
<evidence type="ECO:0000256" key="1">
    <source>
        <dbReference type="ARBA" id="ARBA00005005"/>
    </source>
</evidence>
<dbReference type="PROSITE" id="PS00067">
    <property type="entry name" value="3HCDH"/>
    <property type="match status" value="1"/>
</dbReference>
<dbReference type="EMBL" id="JACYFG010000007">
    <property type="protein sequence ID" value="MBD5779147.1"/>
    <property type="molecule type" value="Genomic_DNA"/>
</dbReference>
<comment type="pathway">
    <text evidence="1">Lipid metabolism; fatty acid beta-oxidation.</text>
</comment>
<keyword evidence="8" id="KW-0520">NAD</keyword>
<dbReference type="SUPFAM" id="SSF48179">
    <property type="entry name" value="6-phosphogluconate dehydrogenase C-terminal domain-like"/>
    <property type="match status" value="2"/>
</dbReference>
<evidence type="ECO:0000256" key="2">
    <source>
        <dbReference type="ARBA" id="ARBA00007005"/>
    </source>
</evidence>
<evidence type="ECO:0000256" key="10">
    <source>
        <dbReference type="ARBA" id="ARBA00023239"/>
    </source>
</evidence>
<dbReference type="Proteomes" id="UP000622317">
    <property type="component" value="Unassembled WGS sequence"/>
</dbReference>
<comment type="caution">
    <text evidence="15">The sequence shown here is derived from an EMBL/GenBank/DDBJ whole genome shotgun (WGS) entry which is preliminary data.</text>
</comment>
<dbReference type="EC" id="4.2.1.17" evidence="4"/>
<dbReference type="Pfam" id="PF00378">
    <property type="entry name" value="ECH_1"/>
    <property type="match status" value="1"/>
</dbReference>
<keyword evidence="7" id="KW-0560">Oxidoreductase</keyword>
<dbReference type="PANTHER" id="PTHR43612:SF3">
    <property type="entry name" value="TRIFUNCTIONAL ENZYME SUBUNIT ALPHA, MITOCHONDRIAL"/>
    <property type="match status" value="1"/>
</dbReference>
<dbReference type="RefSeq" id="WP_191616285.1">
    <property type="nucleotide sequence ID" value="NZ_JACYFG010000007.1"/>
</dbReference>
<dbReference type="Pfam" id="PF02737">
    <property type="entry name" value="3HCDH_N"/>
    <property type="match status" value="1"/>
</dbReference>
<dbReference type="SUPFAM" id="SSF51735">
    <property type="entry name" value="NAD(P)-binding Rossmann-fold domains"/>
    <property type="match status" value="1"/>
</dbReference>
<proteinExistence type="inferred from homology"/>
<dbReference type="InterPro" id="IPR008927">
    <property type="entry name" value="6-PGluconate_DH-like_C_sf"/>
</dbReference>
<dbReference type="Gene3D" id="3.90.226.10">
    <property type="entry name" value="2-enoyl-CoA Hydratase, Chain A, domain 1"/>
    <property type="match status" value="1"/>
</dbReference>
<evidence type="ECO:0000256" key="8">
    <source>
        <dbReference type="ARBA" id="ARBA00023027"/>
    </source>
</evidence>
<keyword evidence="16" id="KW-1185">Reference proteome</keyword>
<name>A0A927F648_9BACT</name>
<organism evidence="15 16">
    <name type="scientific">Pelagicoccus enzymogenes</name>
    <dbReference type="NCBI Taxonomy" id="2773457"/>
    <lineage>
        <taxon>Bacteria</taxon>
        <taxon>Pseudomonadati</taxon>
        <taxon>Verrucomicrobiota</taxon>
        <taxon>Opitutia</taxon>
        <taxon>Puniceicoccales</taxon>
        <taxon>Pelagicoccaceae</taxon>
        <taxon>Pelagicoccus</taxon>
    </lineage>
</organism>
<evidence type="ECO:0000256" key="12">
    <source>
        <dbReference type="ARBA" id="ARBA00049556"/>
    </source>
</evidence>
<evidence type="ECO:0000256" key="6">
    <source>
        <dbReference type="ARBA" id="ARBA00022963"/>
    </source>
</evidence>
<dbReference type="InterPro" id="IPR036291">
    <property type="entry name" value="NAD(P)-bd_dom_sf"/>
</dbReference>
<keyword evidence="5" id="KW-0276">Fatty acid metabolism</keyword>
<dbReference type="GO" id="GO:0016509">
    <property type="term" value="F:long-chain (3S)-3-hydroxyacyl-CoA dehydrogenase (NAD+) activity"/>
    <property type="evidence" value="ECO:0007669"/>
    <property type="project" value="TreeGrafter"/>
</dbReference>
<evidence type="ECO:0000313" key="16">
    <source>
        <dbReference type="Proteomes" id="UP000622317"/>
    </source>
</evidence>
<dbReference type="InterPro" id="IPR001753">
    <property type="entry name" value="Enoyl-CoA_hydra/iso"/>
</dbReference>
<gene>
    <name evidence="15" type="ORF">IEN85_06550</name>
</gene>
<keyword evidence="6" id="KW-0442">Lipid degradation</keyword>
<dbReference type="InterPro" id="IPR006176">
    <property type="entry name" value="3-OHacyl-CoA_DH_NAD-bd"/>
</dbReference>
<reference evidence="15" key="1">
    <citation type="submission" date="2020-09" db="EMBL/GenBank/DDBJ databases">
        <title>Pelagicoccus enzymogenes sp. nov. with an EPS production, isolated from marine sediment.</title>
        <authorList>
            <person name="Feng X."/>
        </authorList>
    </citation>
    <scope>NUCLEOTIDE SEQUENCE</scope>
    <source>
        <strain evidence="15">NFK12</strain>
    </source>
</reference>
<dbReference type="GO" id="GO:0004300">
    <property type="term" value="F:enoyl-CoA hydratase activity"/>
    <property type="evidence" value="ECO:0007669"/>
    <property type="project" value="UniProtKB-EC"/>
</dbReference>
<dbReference type="FunFam" id="3.40.50.720:FF:000009">
    <property type="entry name" value="Fatty oxidation complex, alpha subunit"/>
    <property type="match status" value="1"/>
</dbReference>
<dbReference type="SUPFAM" id="SSF52096">
    <property type="entry name" value="ClpP/crotonase"/>
    <property type="match status" value="1"/>
</dbReference>
<dbReference type="CDD" id="cd06558">
    <property type="entry name" value="crotonase-like"/>
    <property type="match status" value="1"/>
</dbReference>
<dbReference type="InterPro" id="IPR006180">
    <property type="entry name" value="3-OHacyl-CoA_DH_CS"/>
</dbReference>
<dbReference type="InterPro" id="IPR050136">
    <property type="entry name" value="FA_oxidation_alpha_subunit"/>
</dbReference>
<evidence type="ECO:0000256" key="9">
    <source>
        <dbReference type="ARBA" id="ARBA00023098"/>
    </source>
</evidence>
<feature type="domain" description="3-hydroxyacyl-CoA dehydrogenase C-terminal" evidence="13">
    <location>
        <begin position="500"/>
        <end position="592"/>
    </location>
</feature>
<evidence type="ECO:0000256" key="3">
    <source>
        <dbReference type="ARBA" id="ARBA00008750"/>
    </source>
</evidence>
<dbReference type="FunFam" id="3.90.226.10:FF:000011">
    <property type="entry name" value="Fatty acid oxidation complex subunit alpha"/>
    <property type="match status" value="1"/>
</dbReference>
<protein>
    <recommendedName>
        <fullName evidence="4">enoyl-CoA hydratase</fullName>
        <ecNumber evidence="4">4.2.1.17</ecNumber>
    </recommendedName>
</protein>
<keyword evidence="9" id="KW-0443">Lipid metabolism</keyword>
<dbReference type="Pfam" id="PF00725">
    <property type="entry name" value="3HCDH"/>
    <property type="match status" value="2"/>
</dbReference>
<dbReference type="PANTHER" id="PTHR43612">
    <property type="entry name" value="TRIFUNCTIONAL ENZYME SUBUNIT ALPHA"/>
    <property type="match status" value="1"/>
</dbReference>
<evidence type="ECO:0000256" key="5">
    <source>
        <dbReference type="ARBA" id="ARBA00022832"/>
    </source>
</evidence>
<sequence length="723" mass="80095">MKRDAFELKVDDRGVARLVFDLPGEKVNKFSHPVMKQFLDMLDVVSKHPDIKVLLLESSKPGIFIAGADIGELAKIKDEKDGETKARFGQAVFERLEELPFPTVAVIDGACVGGGLECALACRFRLVSDSPKTKLGLPEVSLGIIPGWGGTQRLPRLLGLPRALELILSGRSVNGKKAVKMGLAHRLLAHEFVEEGVQAFVQELLLNPSMARRSKRKGGLADRFLSGTPLGRWLVYRKARQNLERRTKGKYPAPEAALEVVKKTYGRKGAAGFACEAKEFSKLCVTHVSKNLVQLFYTNESLKKDAGIGDTLHPAPIRSAAVLGAGVMGGGIAWLLSSKDIPVRMKDIKWDAIAAGFAEANSYYGQLVKRRKMRQREVNLKMHRISGTVDYTGFRNVDLVIEAVVEDLEVKRKVLRDVEKRIPANAVIATNTSSLSLVDLGEGLVHPERLVGMHFFNPVNRMPLVEVIAGPRSSQEAVAKVIDLTRRLGKTPIVVNNCSGFLVNRILIPYLNESAYMLQEGTSMERIDKVLEDFGLPMGPFALADEVGIDVGLKVALILEKAYGKRMRVADIMKAVYEEGHLLGKKDGKGFYLHKGKERIPNEKAIGDLARAVQERLHVDHHDLDTDEIVDRALLCMVNEAARCLEEDIVHTPEYLDMAMIMGTGFPPFRGGPLRYADERGLSDICRSLEALQKKFGERYEPSGLLLEMERTGRRFYETSSSH</sequence>
<dbReference type="InterPro" id="IPR029045">
    <property type="entry name" value="ClpP/crotonase-like_dom_sf"/>
</dbReference>
<evidence type="ECO:0000313" key="15">
    <source>
        <dbReference type="EMBL" id="MBD5779147.1"/>
    </source>
</evidence>
<comment type="similarity">
    <text evidence="3">In the N-terminal section; belongs to the enoyl-CoA hydratase/isomerase family.</text>
</comment>
<dbReference type="InterPro" id="IPR006108">
    <property type="entry name" value="3HC_DH_C"/>
</dbReference>
<comment type="similarity">
    <text evidence="2">In the central section; belongs to the 3-hydroxyacyl-CoA dehydrogenase family.</text>
</comment>
<evidence type="ECO:0000256" key="4">
    <source>
        <dbReference type="ARBA" id="ARBA00012076"/>
    </source>
</evidence>
<feature type="domain" description="3-hydroxyacyl-CoA dehydrogenase C-terminal" evidence="13">
    <location>
        <begin position="629"/>
        <end position="714"/>
    </location>
</feature>
<evidence type="ECO:0000259" key="14">
    <source>
        <dbReference type="Pfam" id="PF02737"/>
    </source>
</evidence>
<dbReference type="AlphaFoldDB" id="A0A927F648"/>
<accession>A0A927F648</accession>